<name>A0A917ZAC0_9GAMM</name>
<dbReference type="Proteomes" id="UP000599578">
    <property type="component" value="Unassembled WGS sequence"/>
</dbReference>
<proteinExistence type="predicted"/>
<evidence type="ECO:0000313" key="2">
    <source>
        <dbReference type="Proteomes" id="UP000599578"/>
    </source>
</evidence>
<evidence type="ECO:0000313" key="1">
    <source>
        <dbReference type="EMBL" id="GGO79529.1"/>
    </source>
</evidence>
<comment type="caution">
    <text evidence="1">The sequence shown here is derived from an EMBL/GenBank/DDBJ whole genome shotgun (WGS) entry which is preliminary data.</text>
</comment>
<protein>
    <submittedName>
        <fullName evidence="1">Uncharacterized protein</fullName>
    </submittedName>
</protein>
<reference evidence="1 2" key="1">
    <citation type="journal article" date="2014" name="Int. J. Syst. Evol. Microbiol.">
        <title>Complete genome sequence of Corynebacterium casei LMG S-19264T (=DSM 44701T), isolated from a smear-ripened cheese.</title>
        <authorList>
            <consortium name="US DOE Joint Genome Institute (JGI-PGF)"/>
            <person name="Walter F."/>
            <person name="Albersmeier A."/>
            <person name="Kalinowski J."/>
            <person name="Ruckert C."/>
        </authorList>
    </citation>
    <scope>NUCLEOTIDE SEQUENCE [LARGE SCALE GENOMIC DNA]</scope>
    <source>
        <strain evidence="1 2">CGMCC 1.7286</strain>
    </source>
</reference>
<accession>A0A917ZAC0</accession>
<sequence length="68" mass="7123">MTQKIDASARPLEFTGSKACFSDDPFKFAGVCGVIVNSGAVNDQAMGQGALNTQPERAQEAIFEADIG</sequence>
<dbReference type="AlphaFoldDB" id="A0A917ZAC0"/>
<keyword evidence="2" id="KW-1185">Reference proteome</keyword>
<organism evidence="1 2">
    <name type="scientific">Marinobacterium nitratireducens</name>
    <dbReference type="NCBI Taxonomy" id="518897"/>
    <lineage>
        <taxon>Bacteria</taxon>
        <taxon>Pseudomonadati</taxon>
        <taxon>Pseudomonadota</taxon>
        <taxon>Gammaproteobacteria</taxon>
        <taxon>Oceanospirillales</taxon>
        <taxon>Oceanospirillaceae</taxon>
        <taxon>Marinobacterium</taxon>
    </lineage>
</organism>
<dbReference type="EMBL" id="BMLT01000003">
    <property type="protein sequence ID" value="GGO79529.1"/>
    <property type="molecule type" value="Genomic_DNA"/>
</dbReference>
<gene>
    <name evidence="1" type="ORF">GCM10011348_14030</name>
</gene>